<proteinExistence type="inferred from homology"/>
<comment type="similarity">
    <text evidence="1">Belongs to the bacterial solute-binding protein 5 family.</text>
</comment>
<evidence type="ECO:0000313" key="7">
    <source>
        <dbReference type="EMBL" id="HIZ71200.1"/>
    </source>
</evidence>
<feature type="domain" description="Solute-binding protein family 5" evidence="6">
    <location>
        <begin position="121"/>
        <end position="516"/>
    </location>
</feature>
<dbReference type="EMBL" id="DXAZ01000084">
    <property type="protein sequence ID" value="HIZ71200.1"/>
    <property type="molecule type" value="Genomic_DNA"/>
</dbReference>
<evidence type="ECO:0000256" key="2">
    <source>
        <dbReference type="ARBA" id="ARBA00022448"/>
    </source>
</evidence>
<feature type="signal peptide" evidence="5">
    <location>
        <begin position="1"/>
        <end position="21"/>
    </location>
</feature>
<dbReference type="Proteomes" id="UP000824106">
    <property type="component" value="Unassembled WGS sequence"/>
</dbReference>
<keyword evidence="2" id="KW-0813">Transport</keyword>
<dbReference type="GO" id="GO:0043190">
    <property type="term" value="C:ATP-binding cassette (ABC) transporter complex"/>
    <property type="evidence" value="ECO:0007669"/>
    <property type="project" value="InterPro"/>
</dbReference>
<evidence type="ECO:0000256" key="5">
    <source>
        <dbReference type="SAM" id="SignalP"/>
    </source>
</evidence>
<evidence type="ECO:0000313" key="8">
    <source>
        <dbReference type="Proteomes" id="UP000824106"/>
    </source>
</evidence>
<dbReference type="InterPro" id="IPR039424">
    <property type="entry name" value="SBP_5"/>
</dbReference>
<dbReference type="GO" id="GO:0042597">
    <property type="term" value="C:periplasmic space"/>
    <property type="evidence" value="ECO:0007669"/>
    <property type="project" value="UniProtKB-ARBA"/>
</dbReference>
<organism evidence="7 8">
    <name type="scientific">Candidatus Atopostipes pullistercoris</name>
    <dbReference type="NCBI Taxonomy" id="2838467"/>
    <lineage>
        <taxon>Bacteria</taxon>
        <taxon>Bacillati</taxon>
        <taxon>Bacillota</taxon>
        <taxon>Bacilli</taxon>
        <taxon>Lactobacillales</taxon>
        <taxon>Carnobacteriaceae</taxon>
        <taxon>Atopostipes</taxon>
    </lineage>
</organism>
<feature type="compositionally biased region" description="Acidic residues" evidence="4">
    <location>
        <begin position="43"/>
        <end position="53"/>
    </location>
</feature>
<evidence type="ECO:0000256" key="1">
    <source>
        <dbReference type="ARBA" id="ARBA00005695"/>
    </source>
</evidence>
<comment type="caution">
    <text evidence="7">The sequence shown here is derived from an EMBL/GenBank/DDBJ whole genome shotgun (WGS) entry which is preliminary data.</text>
</comment>
<keyword evidence="3 5" id="KW-0732">Signal</keyword>
<evidence type="ECO:0000256" key="3">
    <source>
        <dbReference type="ARBA" id="ARBA00022729"/>
    </source>
</evidence>
<gene>
    <name evidence="7" type="ORF">H9808_05480</name>
</gene>
<feature type="chain" id="PRO_5039104605" evidence="5">
    <location>
        <begin position="22"/>
        <end position="614"/>
    </location>
</feature>
<sequence>MSLKRKYGLLASSAAVALLLAACGGDTGSEDTDTGTDNGGDTAEVEDGDTGSDIPEFEQVVENEGDPIDGGTLRIAMVADSAFPGIFSSEFYGINLDALLMGPTSGSLLRSDEEYQWTDGAASMDFDEDENKATITLQEGVKWHDGEEVTVDDIIFTHEIVGHPDYTGVRYSESLQNIEGMEEYHNGEADTISGLNAVDDYTLEIQYIEPEGPAILQAGGGIWAYAAPRHYYGDLPIDEIESSEQVRENPIGFGPYKVSNIVPGESVEYEAFEDYFEGAPKIDKIIVERVPTSGIVEALKSGDFDITWGMPSNLYDSFDEGIPGYTTLGAPGQSYDYLSFKVGEWDAEEGKNVYNPDAKMADKNLRQAMAYALDIDAVGTEFYNGLRYRATSHIVPNFGDFFNPDVEGYPHDIDKANELLDEAGYEDVDGDGIREDPNGDPLTINYAARANSDAAEPIALYYIQAWKEIGLDVQLLEGRLHETNAFYDRVQADDPEIDVHEGGWGVGSDPTPDGLYGETAAFNFPRFVSDENNAYMDDMLSQEGFDTDWRLGVFHEWQEYFMDEAVSVPTFWRTELQLVNNRVSNWSHDEVPGADPATYGWHAIELLADEPLTE</sequence>
<dbReference type="InterPro" id="IPR030678">
    <property type="entry name" value="Peptide/Ni-bd"/>
</dbReference>
<dbReference type="GO" id="GO:1904680">
    <property type="term" value="F:peptide transmembrane transporter activity"/>
    <property type="evidence" value="ECO:0007669"/>
    <property type="project" value="TreeGrafter"/>
</dbReference>
<dbReference type="PANTHER" id="PTHR30290:SF9">
    <property type="entry name" value="OLIGOPEPTIDE-BINDING PROTEIN APPA"/>
    <property type="match status" value="1"/>
</dbReference>
<reference evidence="7" key="2">
    <citation type="submission" date="2021-04" db="EMBL/GenBank/DDBJ databases">
        <authorList>
            <person name="Gilroy R."/>
        </authorList>
    </citation>
    <scope>NUCLEOTIDE SEQUENCE</scope>
    <source>
        <strain evidence="7">CHK169-4300</strain>
    </source>
</reference>
<dbReference type="GO" id="GO:0015833">
    <property type="term" value="P:peptide transport"/>
    <property type="evidence" value="ECO:0007669"/>
    <property type="project" value="TreeGrafter"/>
</dbReference>
<evidence type="ECO:0000256" key="4">
    <source>
        <dbReference type="SAM" id="MobiDB-lite"/>
    </source>
</evidence>
<dbReference type="PANTHER" id="PTHR30290">
    <property type="entry name" value="PERIPLASMIC BINDING COMPONENT OF ABC TRANSPORTER"/>
    <property type="match status" value="1"/>
</dbReference>
<evidence type="ECO:0000259" key="6">
    <source>
        <dbReference type="Pfam" id="PF00496"/>
    </source>
</evidence>
<name>A0A9D2G301_9LACT</name>
<protein>
    <submittedName>
        <fullName evidence="7">Oligopeptide ABC transporter substrate-binding protein</fullName>
    </submittedName>
</protein>
<accession>A0A9D2G301</accession>
<reference evidence="7" key="1">
    <citation type="journal article" date="2021" name="PeerJ">
        <title>Extensive microbial diversity within the chicken gut microbiome revealed by metagenomics and culture.</title>
        <authorList>
            <person name="Gilroy R."/>
            <person name="Ravi A."/>
            <person name="Getino M."/>
            <person name="Pursley I."/>
            <person name="Horton D.L."/>
            <person name="Alikhan N.F."/>
            <person name="Baker D."/>
            <person name="Gharbi K."/>
            <person name="Hall N."/>
            <person name="Watson M."/>
            <person name="Adriaenssens E.M."/>
            <person name="Foster-Nyarko E."/>
            <person name="Jarju S."/>
            <person name="Secka A."/>
            <person name="Antonio M."/>
            <person name="Oren A."/>
            <person name="Chaudhuri R.R."/>
            <person name="La Ragione R."/>
            <person name="Hildebrand F."/>
            <person name="Pallen M.J."/>
        </authorList>
    </citation>
    <scope>NUCLEOTIDE SEQUENCE</scope>
    <source>
        <strain evidence="7">CHK169-4300</strain>
    </source>
</reference>
<dbReference type="CDD" id="cd08510">
    <property type="entry name" value="PBP2_Lactococcal_OppA_like"/>
    <property type="match status" value="1"/>
</dbReference>
<dbReference type="PIRSF" id="PIRSF002741">
    <property type="entry name" value="MppA"/>
    <property type="match status" value="1"/>
</dbReference>
<feature type="region of interest" description="Disordered" evidence="4">
    <location>
        <begin position="28"/>
        <end position="53"/>
    </location>
</feature>
<dbReference type="SUPFAM" id="SSF53850">
    <property type="entry name" value="Periplasmic binding protein-like II"/>
    <property type="match status" value="1"/>
</dbReference>
<dbReference type="PROSITE" id="PS51257">
    <property type="entry name" value="PROKAR_LIPOPROTEIN"/>
    <property type="match status" value="1"/>
</dbReference>
<dbReference type="AlphaFoldDB" id="A0A9D2G301"/>
<dbReference type="Gene3D" id="3.40.190.10">
    <property type="entry name" value="Periplasmic binding protein-like II"/>
    <property type="match status" value="1"/>
</dbReference>
<dbReference type="Pfam" id="PF00496">
    <property type="entry name" value="SBP_bac_5"/>
    <property type="match status" value="1"/>
</dbReference>
<dbReference type="Gene3D" id="3.10.105.10">
    <property type="entry name" value="Dipeptide-binding Protein, Domain 3"/>
    <property type="match status" value="1"/>
</dbReference>
<dbReference type="InterPro" id="IPR000914">
    <property type="entry name" value="SBP_5_dom"/>
</dbReference>